<keyword evidence="3" id="KW-0732">Signal</keyword>
<accession>A0A199UM82</accession>
<reference evidence="10 11" key="1">
    <citation type="journal article" date="2016" name="DNA Res.">
        <title>The draft genome of MD-2 pineapple using hybrid error correction of long reads.</title>
        <authorList>
            <person name="Redwan R.M."/>
            <person name="Saidin A."/>
            <person name="Kumar S.V."/>
        </authorList>
    </citation>
    <scope>NUCLEOTIDE SEQUENCE [LARGE SCALE GENOMIC DNA]</scope>
    <source>
        <strain evidence="11">cv. MD2</strain>
        <tissue evidence="10">Leaf</tissue>
    </source>
</reference>
<feature type="active site" evidence="7">
    <location>
        <position position="120"/>
    </location>
</feature>
<feature type="domain" description="Peptidase A1" evidence="9">
    <location>
        <begin position="518"/>
        <end position="856"/>
    </location>
</feature>
<feature type="domain" description="Peptidase A1" evidence="9">
    <location>
        <begin position="102"/>
        <end position="436"/>
    </location>
</feature>
<dbReference type="FunFam" id="2.40.70.10:FF:000013">
    <property type="entry name" value="Aspartyl protease AED1"/>
    <property type="match status" value="1"/>
</dbReference>
<feature type="domain" description="Peptidase A1" evidence="9">
    <location>
        <begin position="947"/>
        <end position="1274"/>
    </location>
</feature>
<gene>
    <name evidence="10" type="ORF">ACMD2_10902</name>
</gene>
<dbReference type="InterPro" id="IPR001461">
    <property type="entry name" value="Aspartic_peptidase_A1"/>
</dbReference>
<evidence type="ECO:0000256" key="3">
    <source>
        <dbReference type="ARBA" id="ARBA00022729"/>
    </source>
</evidence>
<protein>
    <submittedName>
        <fullName evidence="10">Protein ASPARTIC PROTEASE IN GUARD CELL 1</fullName>
    </submittedName>
</protein>
<keyword evidence="4 8" id="KW-0064">Aspartyl protease</keyword>
<dbReference type="FunFam" id="2.40.70.10:FF:000049">
    <property type="entry name" value="Aspartyl protease AED1"/>
    <property type="match status" value="2"/>
</dbReference>
<sequence length="1278" mass="136873">MQQKTYSVVFDAPNNVIGFGAGGCRLSGKLPLVHRHGPCSPLGTTEAPDYKEILRRDTARVDALHQSFPLSSSRNQWAPASAPSAGVNIPDGVGSALGTLDYIVTVGYGTPPKNFTVIFDTGSDISWIQCEPCVGECYPQKDPLFDPSQSSTYTNISCGAAECSLVGGNCDGSNCIYGVQYGDGSYSAGYFAEDTLSLTPLNSLKNFEFGCGEMNKGLFGEVAGLIGLGKGKVSLASQAAPVYGGAFSYCLPSFNGGVGYLTIGNQNRPGGHVQYTPMITEPDAQSFYFVELVGLKVRGKSLPIPPGVFTRAGTIIDSGTVITYLPPTAYSALRDEFRRWMTQYQMTPPYEILDTCYNFTGLNEITIPVVAFEFGNGITVDLTFFGIMYFVDSSQSQGCLAFTATSEASEFSIIGNVQQRSMEVIYDLDRSMIGFVPTRSNSNKLPVVQRRGPCSPLHGLEAPNHEEILHRDTARVNALHQSFPLSTTADQSAPASAPSPHSVTIPDGLGSALGTLDYVVTVGYGTPPKNFTVIFDTGSDISWIQCEPCVGQCYPQIDPLFNPSQSSTYTNISCDSAECSLVGGNCDDSNCMYAVQYGDGSYSAGYFAKETLSITPLHALKNFNFGCGEMNKGLFGGVAGLIGLGRGKVSLASQAAPIYGGAFSYCLPPFNREIGYLTIGNQLPPSDEVQYTPMITEPDAPSFYFVGLVGLKVGGRNLSIPQTVFTKVGTIIDSGTVATYLPPTAYSALRDEFRRWMTRYRMRPPYAIFDTCYNFTGLNTTVIPIVTLEFSNGVAIDLPFYGIMYFIDPSMSQACLAFAATSEAGEFSIIGNVQQRSMEFTCITHGEDDEKYIVIPASSWKPGDVCSGPKAIAGTNHTFLVITHRHGPCSSFTNKKKPTWKEILLRDQVRVDYLQNRVSKGNSELQIQNSEISIPTNIGSAIGTNEYIITIGFGTPEVTQTVDIDTGSDLCWIQCNPCPPCYSQNDPLFDPSQSSSYNPISCNSDDCSQLPSIGCSNSQCGYKQVYGDGSYITGVYSYETLTLTPSDVINNFLFGCGHDDEGLFQGTDGLVGLGRGDLSLVSQTSQIYGGTFSYCLPASPTSTGFLQLGAPADTSSLLSTPMLTNAGNPSFYFVGLVAISVGGQQLSIPSTVFSSGGTILDSGTIITRLPPTAYAALRSAFRSYMSMYPSAPAIGILDTCYDFSGYENISIPTVALQFSGDATINLDGSGILTDSGCLAFAANKNAGALNIIGNVQQRTFEVVYNLGSESIGFRRNAC</sequence>
<dbReference type="PROSITE" id="PS51257">
    <property type="entry name" value="PROKAR_LIPOPROTEIN"/>
    <property type="match status" value="1"/>
</dbReference>
<dbReference type="EMBL" id="LSRQ01006710">
    <property type="protein sequence ID" value="OAY65700.1"/>
    <property type="molecule type" value="Genomic_DNA"/>
</dbReference>
<keyword evidence="5 8" id="KW-0378">Hydrolase</keyword>
<dbReference type="InterPro" id="IPR033121">
    <property type="entry name" value="PEPTIDASE_A1"/>
</dbReference>
<dbReference type="PANTHER" id="PTHR13683">
    <property type="entry name" value="ASPARTYL PROTEASES"/>
    <property type="match status" value="1"/>
</dbReference>
<dbReference type="GO" id="GO:0006508">
    <property type="term" value="P:proteolysis"/>
    <property type="evidence" value="ECO:0007669"/>
    <property type="project" value="UniProtKB-KW"/>
</dbReference>
<keyword evidence="6" id="KW-1015">Disulfide bond</keyword>
<dbReference type="PROSITE" id="PS51767">
    <property type="entry name" value="PEPTIDASE_A1"/>
    <property type="match status" value="3"/>
</dbReference>
<dbReference type="GO" id="GO:0004190">
    <property type="term" value="F:aspartic-type endopeptidase activity"/>
    <property type="evidence" value="ECO:0007669"/>
    <property type="project" value="UniProtKB-KW"/>
</dbReference>
<dbReference type="STRING" id="4615.A0A199UM82"/>
<evidence type="ECO:0000256" key="7">
    <source>
        <dbReference type="PIRSR" id="PIRSR601461-1"/>
    </source>
</evidence>
<dbReference type="InterPro" id="IPR021109">
    <property type="entry name" value="Peptidase_aspartic_dom_sf"/>
</dbReference>
<dbReference type="Pfam" id="PF14541">
    <property type="entry name" value="TAXi_C"/>
    <property type="match status" value="3"/>
</dbReference>
<dbReference type="PROSITE" id="PS00141">
    <property type="entry name" value="ASP_PROTEASE"/>
    <property type="match status" value="3"/>
</dbReference>
<dbReference type="Pfam" id="PF14543">
    <property type="entry name" value="TAXi_N"/>
    <property type="match status" value="3"/>
</dbReference>
<comment type="similarity">
    <text evidence="1 8">Belongs to the peptidase A1 family.</text>
</comment>
<dbReference type="SUPFAM" id="SSF50630">
    <property type="entry name" value="Acid proteases"/>
    <property type="match status" value="3"/>
</dbReference>
<feature type="active site" evidence="7">
    <location>
        <position position="317"/>
    </location>
</feature>
<name>A0A199UM82_ANACO</name>
<proteinExistence type="inferred from homology"/>
<comment type="caution">
    <text evidence="10">The sequence shown here is derived from an EMBL/GenBank/DDBJ whole genome shotgun (WGS) entry which is preliminary data.</text>
</comment>
<evidence type="ECO:0000256" key="5">
    <source>
        <dbReference type="ARBA" id="ARBA00022801"/>
    </source>
</evidence>
<evidence type="ECO:0000256" key="1">
    <source>
        <dbReference type="ARBA" id="ARBA00007447"/>
    </source>
</evidence>
<dbReference type="InterPro" id="IPR033873">
    <property type="entry name" value="CND41-like"/>
</dbReference>
<dbReference type="Gene3D" id="2.40.70.10">
    <property type="entry name" value="Acid Proteases"/>
    <property type="match status" value="6"/>
</dbReference>
<dbReference type="InterPro" id="IPR001969">
    <property type="entry name" value="Aspartic_peptidase_AS"/>
</dbReference>
<evidence type="ECO:0000256" key="6">
    <source>
        <dbReference type="ARBA" id="ARBA00023157"/>
    </source>
</evidence>
<keyword evidence="2 8" id="KW-0645">Protease</keyword>
<dbReference type="PANTHER" id="PTHR13683:SF808">
    <property type="entry name" value="PEPTIDASE A1 DOMAIN-CONTAINING PROTEIN"/>
    <property type="match status" value="1"/>
</dbReference>
<dbReference type="AlphaFoldDB" id="A0A199UM82"/>
<dbReference type="CDD" id="cd05472">
    <property type="entry name" value="cnd41_like"/>
    <property type="match status" value="3"/>
</dbReference>
<organism evidence="10 11">
    <name type="scientific">Ananas comosus</name>
    <name type="common">Pineapple</name>
    <name type="synonym">Ananas ananas</name>
    <dbReference type="NCBI Taxonomy" id="4615"/>
    <lineage>
        <taxon>Eukaryota</taxon>
        <taxon>Viridiplantae</taxon>
        <taxon>Streptophyta</taxon>
        <taxon>Embryophyta</taxon>
        <taxon>Tracheophyta</taxon>
        <taxon>Spermatophyta</taxon>
        <taxon>Magnoliopsida</taxon>
        <taxon>Liliopsida</taxon>
        <taxon>Poales</taxon>
        <taxon>Bromeliaceae</taxon>
        <taxon>Bromelioideae</taxon>
        <taxon>Ananas</taxon>
    </lineage>
</organism>
<dbReference type="InterPro" id="IPR032799">
    <property type="entry name" value="TAXi_C"/>
</dbReference>
<evidence type="ECO:0000256" key="2">
    <source>
        <dbReference type="ARBA" id="ARBA00022670"/>
    </source>
</evidence>
<evidence type="ECO:0000313" key="11">
    <source>
        <dbReference type="Proteomes" id="UP000092600"/>
    </source>
</evidence>
<evidence type="ECO:0000256" key="8">
    <source>
        <dbReference type="RuleBase" id="RU000454"/>
    </source>
</evidence>
<evidence type="ECO:0000259" key="9">
    <source>
        <dbReference type="PROSITE" id="PS51767"/>
    </source>
</evidence>
<dbReference type="PRINTS" id="PR00792">
    <property type="entry name" value="PEPSIN"/>
</dbReference>
<evidence type="ECO:0000256" key="4">
    <source>
        <dbReference type="ARBA" id="ARBA00022750"/>
    </source>
</evidence>
<dbReference type="Proteomes" id="UP000092600">
    <property type="component" value="Unassembled WGS sequence"/>
</dbReference>
<evidence type="ECO:0000313" key="10">
    <source>
        <dbReference type="EMBL" id="OAY65700.1"/>
    </source>
</evidence>
<dbReference type="InterPro" id="IPR032861">
    <property type="entry name" value="TAXi_N"/>
</dbReference>
<dbReference type="FunFam" id="2.40.70.10:FF:000021">
    <property type="entry name" value="Aspartyl protease AED1"/>
    <property type="match status" value="3"/>
</dbReference>